<reference evidence="1 2" key="1">
    <citation type="submission" date="2021-06" db="EMBL/GenBank/DDBJ databases">
        <authorList>
            <person name="Palmer J.M."/>
        </authorList>
    </citation>
    <scope>NUCLEOTIDE SEQUENCE [LARGE SCALE GENOMIC DNA]</scope>
    <source>
        <strain evidence="1 2">XC_2019</strain>
        <tissue evidence="1">Muscle</tissue>
    </source>
</reference>
<protein>
    <submittedName>
        <fullName evidence="1">Uncharacterized protein</fullName>
    </submittedName>
</protein>
<keyword evidence="2" id="KW-1185">Reference proteome</keyword>
<comment type="caution">
    <text evidence="1">The sequence shown here is derived from an EMBL/GenBank/DDBJ whole genome shotgun (WGS) entry which is preliminary data.</text>
</comment>
<organism evidence="1 2">
    <name type="scientific">Xenoophorus captivus</name>
    <dbReference type="NCBI Taxonomy" id="1517983"/>
    <lineage>
        <taxon>Eukaryota</taxon>
        <taxon>Metazoa</taxon>
        <taxon>Chordata</taxon>
        <taxon>Craniata</taxon>
        <taxon>Vertebrata</taxon>
        <taxon>Euteleostomi</taxon>
        <taxon>Actinopterygii</taxon>
        <taxon>Neopterygii</taxon>
        <taxon>Teleostei</taxon>
        <taxon>Neoteleostei</taxon>
        <taxon>Acanthomorphata</taxon>
        <taxon>Ovalentaria</taxon>
        <taxon>Atherinomorphae</taxon>
        <taxon>Cyprinodontiformes</taxon>
        <taxon>Goodeidae</taxon>
        <taxon>Xenoophorus</taxon>
    </lineage>
</organism>
<name>A0ABV0RRF8_9TELE</name>
<accession>A0ABV0RRF8</accession>
<dbReference type="Proteomes" id="UP001434883">
    <property type="component" value="Unassembled WGS sequence"/>
</dbReference>
<proteinExistence type="predicted"/>
<sequence>MLHQMVTGYVKNQMMMLFPQSPVCPLFCVRSVSCQTFSTPFRLLCIIVHIRYCHIVYSEKIPKLCNYFKINVIKKTSTKTDRGPDVPETALFALFVFVFV</sequence>
<evidence type="ECO:0000313" key="1">
    <source>
        <dbReference type="EMBL" id="MEQ2210736.1"/>
    </source>
</evidence>
<gene>
    <name evidence="1" type="ORF">XENOCAPTIV_018426</name>
</gene>
<evidence type="ECO:0000313" key="2">
    <source>
        <dbReference type="Proteomes" id="UP001434883"/>
    </source>
</evidence>
<dbReference type="EMBL" id="JAHRIN010054284">
    <property type="protein sequence ID" value="MEQ2210736.1"/>
    <property type="molecule type" value="Genomic_DNA"/>
</dbReference>